<dbReference type="SUPFAM" id="SSF101898">
    <property type="entry name" value="NHL repeat"/>
    <property type="match status" value="1"/>
</dbReference>
<keyword evidence="3" id="KW-1185">Reference proteome</keyword>
<evidence type="ECO:0000313" key="3">
    <source>
        <dbReference type="Proteomes" id="UP000199150"/>
    </source>
</evidence>
<dbReference type="PANTHER" id="PTHR35580">
    <property type="entry name" value="CELL SURFACE GLYCOPROTEIN (S-LAYER PROTEIN)-LIKE PROTEIN"/>
    <property type="match status" value="1"/>
</dbReference>
<dbReference type="RefSeq" id="WP_245678821.1">
    <property type="nucleotide sequence ID" value="NZ_CBCRYE010000001.1"/>
</dbReference>
<dbReference type="InterPro" id="IPR052918">
    <property type="entry name" value="Motility_Chemotaxis_Reg"/>
</dbReference>
<gene>
    <name evidence="2" type="ORF">SAMN02927928_0597</name>
</gene>
<sequence length="996" mass="102557">MTISFDASLLTNYYNAKMGIATTDASSSGSSSTSSASTKTNSPTGQAAAPSAPWTGSSGMMSEDDLVTKVLGGRRFIDPNAVTSNVAGASPDYTKLFTLYQGLNALEGLASKAQDSKISALTLAAVQRRFAAGMTEVGSYLSDTKYDHLSLTEGTLTSELKGTVGTARTDTLYTGPAIQTGSPSTAVKAFEGDVKFTMSVKKIGTATPFAVNIDLAEMGTQTRSMSNVVSYINSKLKEQGLQTKFVVNRTPAVPTTTTINGKTVTLSAGQDTFGLQIKGVTTEALTMSAPALQDSVYVVQTTGDPTITTTKKAADGTSTTTNSVTSQILKFQTDSSSTTEQPAAAISKVGAQYWTAGESGQTVLPDSVANVDANGSSDDTIANALQTAAGPDGSLYVLANVDNTTDDQTIKGTQDVALIKYDSAGKIVFTRTLGASDTASGLALAVSADGKVAVTGSVTGALDVATTKVTTYGSGTHTATSSSTTTTSLNGADNTTADSFVTVYDAAGVEQWTQRRGASGADEATSVTFGDDGSVYVGGKTQGLMQGASGTTKGGYDGYVMGFSATGDYKFTVQTGTAQSDTVSQLKADGNTLYVAGVENGNAVLKTFDLGSTTTTDAKGVTTTKYTATQSASRDLGGIGGGTISGMDIYNGKVYLGGSSGSGNLLSATGNETAQYAGSYDAFALSVDADMSVTSNDRIAFYGGTGTEKDAKVQFANGKAWISGQTNGAIDGTTKINGNDAYLARLNIDTGAVEYQTRYTGTNGMVTPNAIAVSANSGSVLDRLGLPLGKIETTDSKLITSGTSVRTGDQFYLVDPKTGVKKTITIEANDTLESLATKITRASGYKLTADVTKVTGKQIDRLDIKPANKSSQMEIVSGPAGKDALAGLGLASGMITNDADKTMDASSSNYLKSQKTMGLEFDTSLNLNSDSNIAKAIASLQDTLKNVQKAYTYLRYGDPQESENSKKGKTGGAVPQYMTDQIANYQAALNRLTGGG</sequence>
<dbReference type="AlphaFoldDB" id="A0A1G4PRA0"/>
<accession>A0A1G4PRA0</accession>
<organism evidence="2 3">
    <name type="scientific">Asticcacaulis taihuensis</name>
    <dbReference type="NCBI Taxonomy" id="260084"/>
    <lineage>
        <taxon>Bacteria</taxon>
        <taxon>Pseudomonadati</taxon>
        <taxon>Pseudomonadota</taxon>
        <taxon>Alphaproteobacteria</taxon>
        <taxon>Caulobacterales</taxon>
        <taxon>Caulobacteraceae</taxon>
        <taxon>Asticcacaulis</taxon>
    </lineage>
</organism>
<feature type="region of interest" description="Disordered" evidence="1">
    <location>
        <begin position="23"/>
        <end position="61"/>
    </location>
</feature>
<reference evidence="3" key="1">
    <citation type="submission" date="2016-10" db="EMBL/GenBank/DDBJ databases">
        <authorList>
            <person name="Varghese N."/>
            <person name="Submissions S."/>
        </authorList>
    </citation>
    <scope>NUCLEOTIDE SEQUENCE [LARGE SCALE GENOMIC DNA]</scope>
    <source>
        <strain evidence="3">CGMCC 1.3431</strain>
    </source>
</reference>
<proteinExistence type="predicted"/>
<evidence type="ECO:0000313" key="2">
    <source>
        <dbReference type="EMBL" id="SCW34806.1"/>
    </source>
</evidence>
<dbReference type="STRING" id="260084.SAMN02927928_0597"/>
<dbReference type="EMBL" id="FMTS01000001">
    <property type="protein sequence ID" value="SCW34806.1"/>
    <property type="molecule type" value="Genomic_DNA"/>
</dbReference>
<evidence type="ECO:0000256" key="1">
    <source>
        <dbReference type="SAM" id="MobiDB-lite"/>
    </source>
</evidence>
<protein>
    <recommendedName>
        <fullName evidence="4">Regulatory protein FlaEY</fullName>
    </recommendedName>
</protein>
<dbReference type="Proteomes" id="UP000199150">
    <property type="component" value="Unassembled WGS sequence"/>
</dbReference>
<evidence type="ECO:0008006" key="4">
    <source>
        <dbReference type="Google" id="ProtNLM"/>
    </source>
</evidence>
<feature type="compositionally biased region" description="Low complexity" evidence="1">
    <location>
        <begin position="23"/>
        <end position="44"/>
    </location>
</feature>
<dbReference type="PANTHER" id="PTHR35580:SF1">
    <property type="entry name" value="PHYTASE-LIKE DOMAIN-CONTAINING PROTEIN"/>
    <property type="match status" value="1"/>
</dbReference>
<name>A0A1G4PRA0_9CAUL</name>